<dbReference type="Proteomes" id="UP000266188">
    <property type="component" value="Unassembled WGS sequence"/>
</dbReference>
<gene>
    <name evidence="5" type="ORF">PHISCL_09751</name>
</gene>
<name>A0A3A2Z5E7_9EURO</name>
<keyword evidence="2" id="KW-0863">Zinc-finger</keyword>
<evidence type="ECO:0000256" key="1">
    <source>
        <dbReference type="ARBA" id="ARBA00022723"/>
    </source>
</evidence>
<dbReference type="AlphaFoldDB" id="A0A3A2Z5E7"/>
<dbReference type="EMBL" id="MVGC01000673">
    <property type="protein sequence ID" value="RJE17910.1"/>
    <property type="molecule type" value="Genomic_DNA"/>
</dbReference>
<feature type="compositionally biased region" description="Basic and acidic residues" evidence="4">
    <location>
        <begin position="71"/>
        <end position="86"/>
    </location>
</feature>
<accession>A0A3A2Z5E7</accession>
<reference evidence="6" key="1">
    <citation type="submission" date="2017-02" db="EMBL/GenBank/DDBJ databases">
        <authorList>
            <person name="Tafer H."/>
            <person name="Lopandic K."/>
        </authorList>
    </citation>
    <scope>NUCLEOTIDE SEQUENCE [LARGE SCALE GENOMIC DNA]</scope>
    <source>
        <strain evidence="6">CBS 366.77</strain>
    </source>
</reference>
<feature type="region of interest" description="Disordered" evidence="4">
    <location>
        <begin position="71"/>
        <end position="94"/>
    </location>
</feature>
<sequence length="232" mass="25399">MYHIEELPDSSTTPAPGYSYVPDTGFDPAKAAITPALGRKRNVREPAGRGNLSARQQNAIVRHLAELDRENHRDVHIPIKPRDKGTKPRPTQNVRRILASQKTFKNYLDDEEAALALQRQQQQQYPQSTSHPSTSTTAASKGKSRRQSVTPAASKQRPSTTPSESLPEPASQPESILIKTPWDDDPLLRSYTPAAPSEAVMKALLAEPPLSYNEARAGPPTTGGAPRHFCAI</sequence>
<feature type="non-terminal residue" evidence="5">
    <location>
        <position position="232"/>
    </location>
</feature>
<keyword evidence="1" id="KW-0479">Metal-binding</keyword>
<keyword evidence="3" id="KW-0862">Zinc</keyword>
<dbReference type="GO" id="GO:0008270">
    <property type="term" value="F:zinc ion binding"/>
    <property type="evidence" value="ECO:0007669"/>
    <property type="project" value="UniProtKB-KW"/>
</dbReference>
<organism evidence="5 6">
    <name type="scientific">Aspergillus sclerotialis</name>
    <dbReference type="NCBI Taxonomy" id="2070753"/>
    <lineage>
        <taxon>Eukaryota</taxon>
        <taxon>Fungi</taxon>
        <taxon>Dikarya</taxon>
        <taxon>Ascomycota</taxon>
        <taxon>Pezizomycotina</taxon>
        <taxon>Eurotiomycetes</taxon>
        <taxon>Eurotiomycetidae</taxon>
        <taxon>Eurotiales</taxon>
        <taxon>Aspergillaceae</taxon>
        <taxon>Aspergillus</taxon>
        <taxon>Aspergillus subgen. Polypaecilum</taxon>
    </lineage>
</organism>
<proteinExistence type="predicted"/>
<protein>
    <submittedName>
        <fullName evidence="5">HIT finger domain protein</fullName>
    </submittedName>
</protein>
<feature type="compositionally biased region" description="Low complexity" evidence="4">
    <location>
        <begin position="158"/>
        <end position="171"/>
    </location>
</feature>
<feature type="compositionally biased region" description="Low complexity" evidence="4">
    <location>
        <begin position="117"/>
        <end position="140"/>
    </location>
</feature>
<feature type="region of interest" description="Disordered" evidence="4">
    <location>
        <begin position="1"/>
        <end position="22"/>
    </location>
</feature>
<dbReference type="GO" id="GO:0006338">
    <property type="term" value="P:chromatin remodeling"/>
    <property type="evidence" value="ECO:0007669"/>
    <property type="project" value="InterPro"/>
</dbReference>
<comment type="caution">
    <text evidence="5">The sequence shown here is derived from an EMBL/GenBank/DDBJ whole genome shotgun (WGS) entry which is preliminary data.</text>
</comment>
<dbReference type="InterPro" id="IPR039723">
    <property type="entry name" value="Vps71/ZNHIT1"/>
</dbReference>
<evidence type="ECO:0000256" key="3">
    <source>
        <dbReference type="ARBA" id="ARBA00022833"/>
    </source>
</evidence>
<evidence type="ECO:0000256" key="4">
    <source>
        <dbReference type="SAM" id="MobiDB-lite"/>
    </source>
</evidence>
<evidence type="ECO:0000313" key="5">
    <source>
        <dbReference type="EMBL" id="RJE17910.1"/>
    </source>
</evidence>
<evidence type="ECO:0000313" key="6">
    <source>
        <dbReference type="Proteomes" id="UP000266188"/>
    </source>
</evidence>
<dbReference type="OrthoDB" id="74807at2759"/>
<dbReference type="STRING" id="2070753.A0A3A2Z5E7"/>
<feature type="compositionally biased region" description="Polar residues" evidence="4">
    <location>
        <begin position="147"/>
        <end position="157"/>
    </location>
</feature>
<feature type="region of interest" description="Disordered" evidence="4">
    <location>
        <begin position="117"/>
        <end position="173"/>
    </location>
</feature>
<keyword evidence="6" id="KW-1185">Reference proteome</keyword>
<dbReference type="PANTHER" id="PTHR13093">
    <property type="entry name" value="ZINC FINGER HIT DOMAIN CONTAINING PROTEIN 1"/>
    <property type="match status" value="1"/>
</dbReference>
<evidence type="ECO:0000256" key="2">
    <source>
        <dbReference type="ARBA" id="ARBA00022771"/>
    </source>
</evidence>